<keyword evidence="2" id="KW-1185">Reference proteome</keyword>
<sequence length="176" mass="19824">MALMITVMLAIIATGLFFLRDDLRPAKEADLEITALGDEARRSGIEERLSHLAFDCTTDETADARGVQSGERACFAPVTRVGALEADYLALFYDTQRRLMAVNVILDPAAHEANRAHLEEALGAADQEQRHQGRAWLVWHLEEGLLMTPRRPPEDEAPTLMWFRNAELMERLLPQQ</sequence>
<organism evidence="1 2">
    <name type="scientific">Halorhodospira neutriphila</name>
    <dbReference type="NCBI Taxonomy" id="168379"/>
    <lineage>
        <taxon>Bacteria</taxon>
        <taxon>Pseudomonadati</taxon>
        <taxon>Pseudomonadota</taxon>
        <taxon>Gammaproteobacteria</taxon>
        <taxon>Chromatiales</taxon>
        <taxon>Ectothiorhodospiraceae</taxon>
        <taxon>Halorhodospira</taxon>
    </lineage>
</organism>
<protein>
    <submittedName>
        <fullName evidence="1">Uncharacterized protein</fullName>
    </submittedName>
</protein>
<proteinExistence type="predicted"/>
<comment type="caution">
    <text evidence="1">The sequence shown here is derived from an EMBL/GenBank/DDBJ whole genome shotgun (WGS) entry which is preliminary data.</text>
</comment>
<evidence type="ECO:0000313" key="2">
    <source>
        <dbReference type="Proteomes" id="UP000738126"/>
    </source>
</evidence>
<dbReference type="EMBL" id="NRSH01000047">
    <property type="protein sequence ID" value="MBK1726516.1"/>
    <property type="molecule type" value="Genomic_DNA"/>
</dbReference>
<accession>A0ABS1E449</accession>
<gene>
    <name evidence="1" type="ORF">CKO13_05665</name>
</gene>
<evidence type="ECO:0000313" key="1">
    <source>
        <dbReference type="EMBL" id="MBK1726516.1"/>
    </source>
</evidence>
<reference evidence="1 2" key="1">
    <citation type="journal article" date="2020" name="Microorganisms">
        <title>Osmotic Adaptation and Compatible Solute Biosynthesis of Phototrophic Bacteria as Revealed from Genome Analyses.</title>
        <authorList>
            <person name="Imhoff J.F."/>
            <person name="Rahn T."/>
            <person name="Kunzel S."/>
            <person name="Keller A."/>
            <person name="Neulinger S.C."/>
        </authorList>
    </citation>
    <scope>NUCLEOTIDE SEQUENCE [LARGE SCALE GENOMIC DNA]</scope>
    <source>
        <strain evidence="1 2">DSM 15116</strain>
    </source>
</reference>
<name>A0ABS1E449_9GAMM</name>
<dbReference type="Proteomes" id="UP000738126">
    <property type="component" value="Unassembled WGS sequence"/>
</dbReference>